<dbReference type="AlphaFoldDB" id="A0A6V7TID3"/>
<keyword evidence="2" id="KW-1133">Transmembrane helix</keyword>
<keyword evidence="2" id="KW-0812">Transmembrane</keyword>
<evidence type="ECO:0000313" key="4">
    <source>
        <dbReference type="EMBL" id="CAD2122125.1"/>
    </source>
</evidence>
<protein>
    <recommendedName>
        <fullName evidence="3">Nematode cuticle collagen N-terminal domain-containing protein</fullName>
    </recommendedName>
</protein>
<keyword evidence="1" id="KW-0677">Repeat</keyword>
<evidence type="ECO:0000256" key="2">
    <source>
        <dbReference type="SAM" id="Phobius"/>
    </source>
</evidence>
<evidence type="ECO:0000259" key="3">
    <source>
        <dbReference type="Pfam" id="PF01484"/>
    </source>
</evidence>
<name>A0A6V7TID3_MELEN</name>
<evidence type="ECO:0000256" key="1">
    <source>
        <dbReference type="ARBA" id="ARBA00022737"/>
    </source>
</evidence>
<keyword evidence="2" id="KW-0472">Membrane</keyword>
<dbReference type="OrthoDB" id="5985978at2759"/>
<dbReference type="Proteomes" id="UP000580250">
    <property type="component" value="Unassembled WGS sequence"/>
</dbReference>
<dbReference type="InterPro" id="IPR002486">
    <property type="entry name" value="Col_cuticle_N"/>
</dbReference>
<accession>A0A6V7TID3</accession>
<feature type="domain" description="Nematode cuticle collagen N-terminal" evidence="3">
    <location>
        <begin position="30"/>
        <end position="69"/>
    </location>
</feature>
<dbReference type="GO" id="GO:0042302">
    <property type="term" value="F:structural constituent of cuticle"/>
    <property type="evidence" value="ECO:0007669"/>
    <property type="project" value="InterPro"/>
</dbReference>
<dbReference type="Pfam" id="PF01484">
    <property type="entry name" value="Col_cuticle_N"/>
    <property type="match status" value="1"/>
</dbReference>
<sequence>MGRNIKAKKYFKMKIESEVREAAYSFVVGIAVVLSFAITFSVLVIIPISYQYINGIQHRIIDEMKFCKAV</sequence>
<proteinExistence type="predicted"/>
<organism evidence="4 5">
    <name type="scientific">Meloidogyne enterolobii</name>
    <name type="common">Root-knot nematode worm</name>
    <name type="synonym">Meloidogyne mayaguensis</name>
    <dbReference type="NCBI Taxonomy" id="390850"/>
    <lineage>
        <taxon>Eukaryota</taxon>
        <taxon>Metazoa</taxon>
        <taxon>Ecdysozoa</taxon>
        <taxon>Nematoda</taxon>
        <taxon>Chromadorea</taxon>
        <taxon>Rhabditida</taxon>
        <taxon>Tylenchina</taxon>
        <taxon>Tylenchomorpha</taxon>
        <taxon>Tylenchoidea</taxon>
        <taxon>Meloidogynidae</taxon>
        <taxon>Meloidogyninae</taxon>
        <taxon>Meloidogyne</taxon>
    </lineage>
</organism>
<dbReference type="EMBL" id="CAJEWN010000001">
    <property type="protein sequence ID" value="CAD2122125.1"/>
    <property type="molecule type" value="Genomic_DNA"/>
</dbReference>
<feature type="transmembrane region" description="Helical" evidence="2">
    <location>
        <begin position="21"/>
        <end position="50"/>
    </location>
</feature>
<gene>
    <name evidence="4" type="ORF">MENT_LOCUS32</name>
</gene>
<comment type="caution">
    <text evidence="4">The sequence shown here is derived from an EMBL/GenBank/DDBJ whole genome shotgun (WGS) entry which is preliminary data.</text>
</comment>
<reference evidence="4 5" key="1">
    <citation type="submission" date="2020-08" db="EMBL/GenBank/DDBJ databases">
        <authorList>
            <person name="Koutsovoulos G."/>
            <person name="Danchin GJ E."/>
        </authorList>
    </citation>
    <scope>NUCLEOTIDE SEQUENCE [LARGE SCALE GENOMIC DNA]</scope>
</reference>
<evidence type="ECO:0000313" key="5">
    <source>
        <dbReference type="Proteomes" id="UP000580250"/>
    </source>
</evidence>